<dbReference type="AlphaFoldDB" id="A6VX43"/>
<evidence type="ECO:0000313" key="1">
    <source>
        <dbReference type="EMBL" id="ABR71022.1"/>
    </source>
</evidence>
<proteinExistence type="predicted"/>
<name>A6VX43_MARMS</name>
<accession>A6VX43</accession>
<protein>
    <submittedName>
        <fullName evidence="1">Uncharacterized protein</fullName>
    </submittedName>
</protein>
<dbReference type="EMBL" id="CP000749">
    <property type="protein sequence ID" value="ABR71022.1"/>
    <property type="molecule type" value="Genomic_DNA"/>
</dbReference>
<sequence>MLHSYYHSDLLENIMGIHKSETLPDVTYWLALEIAKVDPVVDLDVMYKGSLELDFLYQLLTCKVQQHWWQAYGIQLSPVIVNNAFFRAVAMLHNRNIEFSRSRNTDETVWVRELLSRGNQKPQ</sequence>
<gene>
    <name evidence="1" type="ordered locus">Mmwyl1_2100</name>
</gene>
<organism evidence="1">
    <name type="scientific">Marinomonas sp. (strain MWYL1)</name>
    <dbReference type="NCBI Taxonomy" id="400668"/>
    <lineage>
        <taxon>Bacteria</taxon>
        <taxon>Pseudomonadati</taxon>
        <taxon>Pseudomonadota</taxon>
        <taxon>Gammaproteobacteria</taxon>
        <taxon>Oceanospirillales</taxon>
        <taxon>Oceanospirillaceae</taxon>
        <taxon>Marinomonas</taxon>
    </lineage>
</organism>
<dbReference type="HOGENOM" id="CLU_2012519_0_0_6"/>
<reference evidence="1" key="1">
    <citation type="submission" date="2007-06" db="EMBL/GenBank/DDBJ databases">
        <title>Complete sequence of Marinomonas sp. MWYL1.</title>
        <authorList>
            <consortium name="US DOE Joint Genome Institute"/>
            <person name="Copeland A."/>
            <person name="Lucas S."/>
            <person name="Lapidus A."/>
            <person name="Barry K."/>
            <person name="Glavina del Rio T."/>
            <person name="Dalin E."/>
            <person name="Tice H."/>
            <person name="Pitluck S."/>
            <person name="Kiss H."/>
            <person name="Brettin T."/>
            <person name="Bruce D."/>
            <person name="Detter J.C."/>
            <person name="Han C."/>
            <person name="Schmutz J."/>
            <person name="Larimer F."/>
            <person name="Land M."/>
            <person name="Hauser L."/>
            <person name="Kyrpides N."/>
            <person name="Kim E."/>
            <person name="Johnston A.W.B."/>
            <person name="Todd J.D."/>
            <person name="Rogers R."/>
            <person name="Wexler M."/>
            <person name="Bond P.L."/>
            <person name="Li Y."/>
            <person name="Richardson P."/>
        </authorList>
    </citation>
    <scope>NUCLEOTIDE SEQUENCE [LARGE SCALE GENOMIC DNA]</scope>
    <source>
        <strain evidence="1">MWYL1</strain>
    </source>
</reference>
<dbReference type="STRING" id="400668.Mmwyl1_2100"/>
<dbReference type="KEGG" id="mmw:Mmwyl1_2100"/>